<evidence type="ECO:0000256" key="5">
    <source>
        <dbReference type="ARBA" id="ARBA00055328"/>
    </source>
</evidence>
<dbReference type="FunFam" id="3.30.505.10:FF:000016">
    <property type="entry name" value="B-cell linker protein isoform 2"/>
    <property type="match status" value="1"/>
</dbReference>
<feature type="compositionally biased region" description="Polar residues" evidence="11">
    <location>
        <begin position="235"/>
        <end position="247"/>
    </location>
</feature>
<dbReference type="Pfam" id="PF00017">
    <property type="entry name" value="SH2"/>
    <property type="match status" value="1"/>
</dbReference>
<dbReference type="Ensembl" id="ENSHCOT00000012377.1">
    <property type="protein sequence ID" value="ENSHCOP00000001280.1"/>
    <property type="gene ID" value="ENSHCOG00000002220.1"/>
</dbReference>
<dbReference type="InterPro" id="IPR000980">
    <property type="entry name" value="SH2"/>
</dbReference>
<dbReference type="GO" id="GO:0007169">
    <property type="term" value="P:cell surface receptor protein tyrosine kinase signaling pathway"/>
    <property type="evidence" value="ECO:0007669"/>
    <property type="project" value="TreeGrafter"/>
</dbReference>
<feature type="compositionally biased region" description="Polar residues" evidence="11">
    <location>
        <begin position="359"/>
        <end position="370"/>
    </location>
</feature>
<dbReference type="GeneTree" id="ENSGT00940000156835"/>
<evidence type="ECO:0000313" key="14">
    <source>
        <dbReference type="Proteomes" id="UP000264820"/>
    </source>
</evidence>
<evidence type="ECO:0000256" key="3">
    <source>
        <dbReference type="ARBA" id="ARBA00022553"/>
    </source>
</evidence>
<dbReference type="Ensembl" id="ENSHCOT00000012359.1">
    <property type="protein sequence ID" value="ENSHCOP00000018007.1"/>
    <property type="gene ID" value="ENSHCOG00000002220.1"/>
</dbReference>
<dbReference type="STRING" id="109280.ENSHCOP00000018007"/>
<evidence type="ECO:0000256" key="8">
    <source>
        <dbReference type="ARBA" id="ARBA00076939"/>
    </source>
</evidence>
<evidence type="ECO:0000256" key="11">
    <source>
        <dbReference type="SAM" id="MobiDB-lite"/>
    </source>
</evidence>
<comment type="subcellular location">
    <subcellularLocation>
        <location evidence="1">Cytoplasm</location>
    </subcellularLocation>
</comment>
<dbReference type="PROSITE" id="PS50001">
    <property type="entry name" value="SH2"/>
    <property type="match status" value="1"/>
</dbReference>
<feature type="compositionally biased region" description="Low complexity" evidence="11">
    <location>
        <begin position="328"/>
        <end position="342"/>
    </location>
</feature>
<feature type="compositionally biased region" description="Polar residues" evidence="11">
    <location>
        <begin position="114"/>
        <end position="126"/>
    </location>
</feature>
<accession>A0A3Q2YWG7</accession>
<feature type="compositionally biased region" description="Pro residues" evidence="11">
    <location>
        <begin position="513"/>
        <end position="524"/>
    </location>
</feature>
<dbReference type="InterPro" id="IPR036860">
    <property type="entry name" value="SH2_dom_sf"/>
</dbReference>
<dbReference type="InterPro" id="IPR013761">
    <property type="entry name" value="SAM/pointed_sf"/>
</dbReference>
<dbReference type="Proteomes" id="UP000264820">
    <property type="component" value="Unplaced"/>
</dbReference>
<feature type="compositionally biased region" description="Acidic residues" evidence="11">
    <location>
        <begin position="371"/>
        <end position="384"/>
    </location>
</feature>
<feature type="compositionally biased region" description="Basic and acidic residues" evidence="11">
    <location>
        <begin position="127"/>
        <end position="144"/>
    </location>
</feature>
<evidence type="ECO:0000256" key="7">
    <source>
        <dbReference type="ARBA" id="ARBA00073181"/>
    </source>
</evidence>
<keyword evidence="4 10" id="KW-0727">SH2 domain</keyword>
<organism evidence="13 14">
    <name type="scientific">Hippocampus comes</name>
    <name type="common">Tiger tail seahorse</name>
    <dbReference type="NCBI Taxonomy" id="109280"/>
    <lineage>
        <taxon>Eukaryota</taxon>
        <taxon>Metazoa</taxon>
        <taxon>Chordata</taxon>
        <taxon>Craniata</taxon>
        <taxon>Vertebrata</taxon>
        <taxon>Euteleostomi</taxon>
        <taxon>Actinopterygii</taxon>
        <taxon>Neopterygii</taxon>
        <taxon>Teleostei</taxon>
        <taxon>Neoteleostei</taxon>
        <taxon>Acanthomorphata</taxon>
        <taxon>Syngnathiaria</taxon>
        <taxon>Syngnathiformes</taxon>
        <taxon>Syngnathoidei</taxon>
        <taxon>Syngnathidae</taxon>
        <taxon>Hippocampus</taxon>
    </lineage>
</organism>
<evidence type="ECO:0000313" key="13">
    <source>
        <dbReference type="Ensembl" id="ENSHCOP00000018007.1"/>
    </source>
</evidence>
<evidence type="ECO:0000256" key="1">
    <source>
        <dbReference type="ARBA" id="ARBA00004496"/>
    </source>
</evidence>
<dbReference type="Gene3D" id="1.10.150.50">
    <property type="entry name" value="Transcription Factor, Ets-1"/>
    <property type="match status" value="1"/>
</dbReference>
<evidence type="ECO:0000256" key="9">
    <source>
        <dbReference type="ARBA" id="ARBA00079396"/>
    </source>
</evidence>
<dbReference type="PANTHER" id="PTHR14098:SF1">
    <property type="entry name" value="LYMPHOCYTE CYTOSOLIC PROTEIN 2"/>
    <property type="match status" value="1"/>
</dbReference>
<dbReference type="SUPFAM" id="SSF47769">
    <property type="entry name" value="SAM/Pointed domain"/>
    <property type="match status" value="1"/>
</dbReference>
<comment type="subunit">
    <text evidence="6">Interacts with SLA. Interacts with CBLB. Interacts with GRB2. Interacts with SHB. Interacts with PRAM1. Interacts (via SH2 domain) with CD6 (via tyrosine phosphorylated C-terminus). Interacts with FYB1 and the phosphorylated form of FYB2. Interacts with 14-3-3 adapter/YWHAZ; this phosphorylation leads to YWHAZ proteolytic degradation. Interacts with VAV1; this interaction plays a role in TCR-mediated cytokine production. Interacts with AGER; this interaction plays an important role in AGER-mediated pro-inflammatory responses and cytokine release.</text>
</comment>
<evidence type="ECO:0000259" key="12">
    <source>
        <dbReference type="PROSITE" id="PS50001"/>
    </source>
</evidence>
<evidence type="ECO:0000256" key="10">
    <source>
        <dbReference type="PROSITE-ProRule" id="PRU00191"/>
    </source>
</evidence>
<dbReference type="AlphaFoldDB" id="A0A3Q2YWG7"/>
<evidence type="ECO:0000256" key="6">
    <source>
        <dbReference type="ARBA" id="ARBA00064703"/>
    </source>
</evidence>
<dbReference type="InterPro" id="IPR001660">
    <property type="entry name" value="SAM"/>
</dbReference>
<dbReference type="InterPro" id="IPR051751">
    <property type="entry name" value="Immunoreceptor_sig_adapters"/>
</dbReference>
<dbReference type="SUPFAM" id="SSF55550">
    <property type="entry name" value="SH2 domain"/>
    <property type="match status" value="1"/>
</dbReference>
<dbReference type="GO" id="GO:0002376">
    <property type="term" value="P:immune system process"/>
    <property type="evidence" value="ECO:0007669"/>
    <property type="project" value="UniProtKB-ARBA"/>
</dbReference>
<dbReference type="FunFam" id="1.10.150.50:FF:000051">
    <property type="entry name" value="Lymphocyte cytosolic protein 2"/>
    <property type="match status" value="1"/>
</dbReference>
<feature type="compositionally biased region" description="Acidic residues" evidence="11">
    <location>
        <begin position="343"/>
        <end position="357"/>
    </location>
</feature>
<feature type="domain" description="SH2" evidence="12">
    <location>
        <begin position="629"/>
        <end position="737"/>
    </location>
</feature>
<proteinExistence type="predicted"/>
<name>A0A3Q2YWG7_HIPCM</name>
<dbReference type="Pfam" id="PF07647">
    <property type="entry name" value="SAM_2"/>
    <property type="match status" value="1"/>
</dbReference>
<dbReference type="GO" id="GO:0005829">
    <property type="term" value="C:cytosol"/>
    <property type="evidence" value="ECO:0007669"/>
    <property type="project" value="UniProtKB-ARBA"/>
</dbReference>
<keyword evidence="14" id="KW-1185">Reference proteome</keyword>
<feature type="compositionally biased region" description="Basic and acidic residues" evidence="11">
    <location>
        <begin position="285"/>
        <end position="295"/>
    </location>
</feature>
<feature type="compositionally biased region" description="Low complexity" evidence="11">
    <location>
        <begin position="265"/>
        <end position="276"/>
    </location>
</feature>
<protein>
    <recommendedName>
        <fullName evidence="7">Lymphocyte cytosolic protein 2</fullName>
    </recommendedName>
    <alternativeName>
        <fullName evidence="8">SH2 domain-containing leukocyte protein of 76 kDa</fullName>
    </alternativeName>
    <alternativeName>
        <fullName evidence="9">SLP-76 tyrosine phosphoprotein</fullName>
    </alternativeName>
</protein>
<feature type="compositionally biased region" description="Low complexity" evidence="11">
    <location>
        <begin position="525"/>
        <end position="536"/>
    </location>
</feature>
<dbReference type="Gene3D" id="3.30.505.10">
    <property type="entry name" value="SH2 domain"/>
    <property type="match status" value="1"/>
</dbReference>
<dbReference type="OMA" id="PKWKQNT"/>
<dbReference type="GO" id="GO:0035556">
    <property type="term" value="P:intracellular signal transduction"/>
    <property type="evidence" value="ECO:0007669"/>
    <property type="project" value="TreeGrafter"/>
</dbReference>
<evidence type="ECO:0000256" key="2">
    <source>
        <dbReference type="ARBA" id="ARBA00022490"/>
    </source>
</evidence>
<reference evidence="13" key="1">
    <citation type="submission" date="2025-05" db="UniProtKB">
        <authorList>
            <consortium name="Ensembl"/>
        </authorList>
    </citation>
    <scope>IDENTIFICATION</scope>
</reference>
<evidence type="ECO:0000256" key="4">
    <source>
        <dbReference type="ARBA" id="ARBA00022999"/>
    </source>
</evidence>
<dbReference type="PANTHER" id="PTHR14098">
    <property type="entry name" value="SH2 DOMAIN CONTAINING PROTEIN"/>
    <property type="match status" value="1"/>
</dbReference>
<feature type="region of interest" description="Disordered" evidence="11">
    <location>
        <begin position="93"/>
        <end position="610"/>
    </location>
</feature>
<sequence>MNCARVPYRSEVMEWSPQQLAEYLRKMNLADCDRTVLKNSINGMRFVNLSENDLQKFPKLHSPIISKLSADISKKEEKRSLFGKKTLTAKFHEPVRDVKGSGDNYSDGDVNDYESPNSGGEDSSQSDYEKPIDDLDGVDAEHYELPPSEPAEDLAQKLRSAVHLGDTDYIDNRDKGASSRDAPPAVRPRPPVASRPALSPRPVEKSRDHSPHSSRRASEKTFPGPPQIFRGNKPGRNSSPIQGSNVTERPGIPSRRSTPLVPPLSSAASIGRSNSSVKPPPPRTDGIREHAHNDASKLNTLPLFHKIPPHRPTPASRHGDSLPLGATSVASLPLSVSSAPDVEGWDDDEFDDEDPDYENPNSGGDESGNSTDDDAANDDTDWADNYEPPPTEPSEELTHKLLPAVTCGEGDYIDNMDNHVSSRGPPPAVSLRPPVSSLPPLSPRLPGESLSNRDHSPHGARQPAPAAKLLPGPPQIFRGNKPGRNTSPIRGPNTEERPPAQPRRSQADVLAPPARPKPPGPPPCSSASVGRSNSSVRPPPPSRFDGMRQQTHSDAPKHNTFPLHKNQAPRPPPPGRHGDSLPPGATSVGSLSLNFKPAHADNRSNFAGSDRFHSLPQKPSLKQGMDPRWYVGKVTRGQAEGYLKQVSKDGAYLVRDSSHQKSNQPYTLMVLYHNKVFNIQIRHEDKQFQLGTGLKAQESFSSVCDIIKYHSQCHLLLIDTKKRSSGQQNQCLLSEPAGIYMTGPQ</sequence>
<comment type="function">
    <text evidence="5">Adapter protein primarily involved in signaling pathways within T-cells, as well as other immune cells such as platelets, mast cells, and natural killer (NK) cells. Plays a crucial role for transducing signal from the T-cell receptor (TCR) after antigen recognition leading to T-cell activation. Mechanistically, once phosphorylated by the kinase ZAP70, mediates interactions with the guanine-nucleotide exchange factor VAV1, the adapter protein NCK and the kinase ITK. In turn, stimulates the activation of PKC-theta/PRKCQ and NF-kappa-B transcriptional activity in response to CD3 and CD28 costimulation. Also plays an essential role in AGER-induced signaling pathways including p38 MAPK and ERK1/2 activation leading to cytokine release and pro-inflammatory responses.</text>
</comment>
<keyword evidence="2" id="KW-0963">Cytoplasm</keyword>
<feature type="compositionally biased region" description="Basic and acidic residues" evidence="11">
    <location>
        <begin position="202"/>
        <end position="219"/>
    </location>
</feature>
<keyword evidence="3" id="KW-0597">Phosphoprotein</keyword>
<dbReference type="SMART" id="SM00252">
    <property type="entry name" value="SH2"/>
    <property type="match status" value="1"/>
</dbReference>